<dbReference type="GO" id="GO:0005525">
    <property type="term" value="F:GTP binding"/>
    <property type="evidence" value="ECO:0007669"/>
    <property type="project" value="UniProtKB-KW"/>
</dbReference>
<keyword evidence="9" id="KW-1185">Reference proteome</keyword>
<feature type="compositionally biased region" description="Basic residues" evidence="6">
    <location>
        <begin position="619"/>
        <end position="635"/>
    </location>
</feature>
<evidence type="ECO:0000313" key="9">
    <source>
        <dbReference type="Proteomes" id="UP000673691"/>
    </source>
</evidence>
<keyword evidence="5" id="KW-0539">Nucleus</keyword>
<feature type="compositionally biased region" description="Pro residues" evidence="6">
    <location>
        <begin position="88"/>
        <end position="101"/>
    </location>
</feature>
<comment type="subcellular location">
    <subcellularLocation>
        <location evidence="1">Nucleus</location>
    </subcellularLocation>
</comment>
<evidence type="ECO:0000256" key="2">
    <source>
        <dbReference type="ARBA" id="ARBA00022741"/>
    </source>
</evidence>
<dbReference type="SUPFAM" id="SSF52540">
    <property type="entry name" value="P-loop containing nucleoside triphosphate hydrolases"/>
    <property type="match status" value="1"/>
</dbReference>
<dbReference type="PANTHER" id="PTHR11089">
    <property type="entry name" value="GTP-BINDING PROTEIN-RELATED"/>
    <property type="match status" value="1"/>
</dbReference>
<dbReference type="OrthoDB" id="10266128at2759"/>
<dbReference type="AlphaFoldDB" id="A0A8H7ZPF4"/>
<keyword evidence="2" id="KW-0547">Nucleotide-binding</keyword>
<dbReference type="EMBL" id="JAEFCI010010940">
    <property type="protein sequence ID" value="KAG5456916.1"/>
    <property type="molecule type" value="Genomic_DNA"/>
</dbReference>
<dbReference type="CDD" id="cd04178">
    <property type="entry name" value="Nucleostemin_like"/>
    <property type="match status" value="1"/>
</dbReference>
<dbReference type="InterPro" id="IPR050755">
    <property type="entry name" value="TRAFAC_YlqF/YawG_RiboMat"/>
</dbReference>
<organism evidence="8 9">
    <name type="scientific">Olpidium bornovanus</name>
    <dbReference type="NCBI Taxonomy" id="278681"/>
    <lineage>
        <taxon>Eukaryota</taxon>
        <taxon>Fungi</taxon>
        <taxon>Fungi incertae sedis</taxon>
        <taxon>Olpidiomycota</taxon>
        <taxon>Olpidiomycotina</taxon>
        <taxon>Olpidiomycetes</taxon>
        <taxon>Olpidiales</taxon>
        <taxon>Olpidiaceae</taxon>
        <taxon>Olpidium</taxon>
    </lineage>
</organism>
<proteinExistence type="predicted"/>
<sequence length="698" mass="75048">MPKGHENAAQFFRRKRSKRVTVVIVVVITQPRPAPSAFMLVAPVTRAEWPGNWGDPHVAAVRAREGNTGPAVRLLRDRPGKRKSPAESPMPPASESPPHPSTPAVEQALTVSRALNVVVPLRFGKKLDDKEAAKRKAAGERQRQKAERQRAADARRHGLREAFADLESLARSAARREEEFAGAAGDVAEPGGDGRALPGAAAAAEDAVAAGRVDNSRKAYYHEFKKVVDAADVVLEVLDARDPLGCRALDAERAVLDSGLRKRVILVLNKVDLVPKDNVQAWLKYLRDEFPTVAFKASTQSQRRNLGHAGPSVGLASGDLLAGSECVGAGALVKLLKNYCRNANIKTSITVGVIGFPNVGKSSVINSLRRSKVCGVGSTPGLTKVAQEIILDKHIKLLDCPGIVFDRGGKDQSAEVLLRNCLKVELLEDPIAAVELIVERCTPAHLSRLYGTPAAPSAREFLTHIAVQRGHLKRGGAADLESAARAVLNDWNAGKIKYFTVPPVRPTSAPAGAGEEGLSVVQEWGKEFSLFRDDDVREEGEDAADAMDTAVDDAPYVFRPTGEVKPVWNGGRDLLVKLQVDGCADDDRDNGRLVTIPDGATAKKPLVTRFEEELNPRLNRARRKESKRRSKKRRAAAAAAPHAEAPPTTAADILRAFATVEEEGASPSPPPPPPGGEEDAFDFAEFMGGLPGEEPANR</sequence>
<dbReference type="Proteomes" id="UP000673691">
    <property type="component" value="Unassembled WGS sequence"/>
</dbReference>
<keyword evidence="3" id="KW-0175">Coiled coil</keyword>
<dbReference type="FunFam" id="3.40.50.300:FF:000493">
    <property type="entry name" value="Guanine nucleotide-binding protein-like 3-like protein"/>
    <property type="match status" value="1"/>
</dbReference>
<evidence type="ECO:0000256" key="6">
    <source>
        <dbReference type="SAM" id="MobiDB-lite"/>
    </source>
</evidence>
<dbReference type="InterPro" id="IPR023179">
    <property type="entry name" value="GTP-bd_ortho_bundle_sf"/>
</dbReference>
<evidence type="ECO:0000256" key="4">
    <source>
        <dbReference type="ARBA" id="ARBA00023134"/>
    </source>
</evidence>
<comment type="caution">
    <text evidence="8">The sequence shown here is derived from an EMBL/GenBank/DDBJ whole genome shotgun (WGS) entry which is preliminary data.</text>
</comment>
<dbReference type="Pfam" id="PF01926">
    <property type="entry name" value="MMR_HSR1"/>
    <property type="match status" value="1"/>
</dbReference>
<evidence type="ECO:0000256" key="1">
    <source>
        <dbReference type="ARBA" id="ARBA00004123"/>
    </source>
</evidence>
<dbReference type="InterPro" id="IPR027417">
    <property type="entry name" value="P-loop_NTPase"/>
</dbReference>
<feature type="compositionally biased region" description="Low complexity" evidence="6">
    <location>
        <begin position="636"/>
        <end position="651"/>
    </location>
</feature>
<gene>
    <name evidence="8" type="ORF">BJ554DRAFT_3206</name>
</gene>
<name>A0A8H7ZPF4_9FUNG</name>
<dbReference type="InterPro" id="IPR030378">
    <property type="entry name" value="G_CP_dom"/>
</dbReference>
<keyword evidence="4" id="KW-0342">GTP-binding</keyword>
<evidence type="ECO:0000256" key="5">
    <source>
        <dbReference type="ARBA" id="ARBA00023242"/>
    </source>
</evidence>
<dbReference type="Gene3D" id="1.10.1580.10">
    <property type="match status" value="1"/>
</dbReference>
<evidence type="ECO:0000313" key="8">
    <source>
        <dbReference type="EMBL" id="KAG5456916.1"/>
    </source>
</evidence>
<dbReference type="PROSITE" id="PS51721">
    <property type="entry name" value="G_CP"/>
    <property type="match status" value="1"/>
</dbReference>
<reference evidence="8 9" key="1">
    <citation type="journal article" name="Sci. Rep.">
        <title>Genome-scale phylogenetic analyses confirm Olpidium as the closest living zoosporic fungus to the non-flagellated, terrestrial fungi.</title>
        <authorList>
            <person name="Chang Y."/>
            <person name="Rochon D."/>
            <person name="Sekimoto S."/>
            <person name="Wang Y."/>
            <person name="Chovatia M."/>
            <person name="Sandor L."/>
            <person name="Salamov A."/>
            <person name="Grigoriev I.V."/>
            <person name="Stajich J.E."/>
            <person name="Spatafora J.W."/>
        </authorList>
    </citation>
    <scope>NUCLEOTIDE SEQUENCE [LARGE SCALE GENOMIC DNA]</scope>
    <source>
        <strain evidence="8">S191</strain>
    </source>
</reference>
<dbReference type="InterPro" id="IPR006073">
    <property type="entry name" value="GTP-bd"/>
</dbReference>
<feature type="region of interest" description="Disordered" evidence="6">
    <location>
        <begin position="129"/>
        <end position="155"/>
    </location>
</feature>
<dbReference type="PANTHER" id="PTHR11089:SF30">
    <property type="entry name" value="GUANINE NUCLEOTIDE-BINDING PROTEIN-LIKE 3 HOMOLOG"/>
    <property type="match status" value="1"/>
</dbReference>
<feature type="region of interest" description="Disordered" evidence="6">
    <location>
        <begin position="619"/>
        <end position="698"/>
    </location>
</feature>
<accession>A0A8H7ZPF4</accession>
<protein>
    <recommendedName>
        <fullName evidence="7">CP-type G domain-containing protein</fullName>
    </recommendedName>
</protein>
<evidence type="ECO:0000259" key="7">
    <source>
        <dbReference type="PROSITE" id="PS51721"/>
    </source>
</evidence>
<dbReference type="Gene3D" id="3.40.50.300">
    <property type="entry name" value="P-loop containing nucleotide triphosphate hydrolases"/>
    <property type="match status" value="1"/>
</dbReference>
<evidence type="ECO:0000256" key="3">
    <source>
        <dbReference type="ARBA" id="ARBA00023054"/>
    </source>
</evidence>
<dbReference type="GO" id="GO:0005730">
    <property type="term" value="C:nucleolus"/>
    <property type="evidence" value="ECO:0007669"/>
    <property type="project" value="TreeGrafter"/>
</dbReference>
<feature type="domain" description="CP-type G" evidence="7">
    <location>
        <begin position="221"/>
        <end position="406"/>
    </location>
</feature>
<feature type="region of interest" description="Disordered" evidence="6">
    <location>
        <begin position="63"/>
        <end position="105"/>
    </location>
</feature>
<dbReference type="FunFam" id="1.10.1580.10:FF:000002">
    <property type="entry name" value="Guanine nucleotide-binding protein-like 3 (nucleolar)-like"/>
    <property type="match status" value="1"/>
</dbReference>